<organism evidence="2 3">
    <name type="scientific">Steinernema glaseri</name>
    <dbReference type="NCBI Taxonomy" id="37863"/>
    <lineage>
        <taxon>Eukaryota</taxon>
        <taxon>Metazoa</taxon>
        <taxon>Ecdysozoa</taxon>
        <taxon>Nematoda</taxon>
        <taxon>Chromadorea</taxon>
        <taxon>Rhabditida</taxon>
        <taxon>Tylenchina</taxon>
        <taxon>Panagrolaimomorpha</taxon>
        <taxon>Strongyloidoidea</taxon>
        <taxon>Steinernematidae</taxon>
        <taxon>Steinernema</taxon>
    </lineage>
</organism>
<dbReference type="WBParaSite" id="L893_g15228.t1">
    <property type="protein sequence ID" value="L893_g15228.t1"/>
    <property type="gene ID" value="L893_g15228"/>
</dbReference>
<dbReference type="Proteomes" id="UP000095287">
    <property type="component" value="Unplaced"/>
</dbReference>
<name>A0A1I7YDI5_9BILA</name>
<accession>A0A1I7YDI5</accession>
<reference evidence="3" key="1">
    <citation type="submission" date="2016-11" db="UniProtKB">
        <authorList>
            <consortium name="WormBaseParasite"/>
        </authorList>
    </citation>
    <scope>IDENTIFICATION</scope>
</reference>
<dbReference type="AlphaFoldDB" id="A0A1I7YDI5"/>
<keyword evidence="2" id="KW-1185">Reference proteome</keyword>
<proteinExistence type="predicted"/>
<sequence length="151" mass="17306">MFSSAVAPSGRERARLPWAVFAHASAAPYRRVLRGLSSRPVHRRFSFRMVAPENRARASDRQQVSLEELRSLILLRRLHRPLAGVAEARPRTVERPAPQRPPQRPPPTIVMIENNVHAGTFGFNHMDREGVCRRRFRYIPLEKVTLNVKAT</sequence>
<evidence type="ECO:0000256" key="1">
    <source>
        <dbReference type="SAM" id="MobiDB-lite"/>
    </source>
</evidence>
<evidence type="ECO:0000313" key="3">
    <source>
        <dbReference type="WBParaSite" id="L893_g15228.t1"/>
    </source>
</evidence>
<evidence type="ECO:0000313" key="2">
    <source>
        <dbReference type="Proteomes" id="UP000095287"/>
    </source>
</evidence>
<feature type="region of interest" description="Disordered" evidence="1">
    <location>
        <begin position="85"/>
        <end position="107"/>
    </location>
</feature>
<feature type="compositionally biased region" description="Pro residues" evidence="1">
    <location>
        <begin position="98"/>
        <end position="107"/>
    </location>
</feature>
<protein>
    <submittedName>
        <fullName evidence="3">TPP_enzyme_C domain-containing protein</fullName>
    </submittedName>
</protein>